<organism evidence="8 9">
    <name type="scientific">Myodes glareolus</name>
    <name type="common">Bank vole</name>
    <name type="synonym">Clethrionomys glareolus</name>
    <dbReference type="NCBI Taxonomy" id="447135"/>
    <lineage>
        <taxon>Eukaryota</taxon>
        <taxon>Metazoa</taxon>
        <taxon>Chordata</taxon>
        <taxon>Craniata</taxon>
        <taxon>Vertebrata</taxon>
        <taxon>Euteleostomi</taxon>
        <taxon>Mammalia</taxon>
        <taxon>Eutheria</taxon>
        <taxon>Euarchontoglires</taxon>
        <taxon>Glires</taxon>
        <taxon>Rodentia</taxon>
        <taxon>Myomorpha</taxon>
        <taxon>Muroidea</taxon>
        <taxon>Cricetidae</taxon>
        <taxon>Arvicolinae</taxon>
        <taxon>Myodes</taxon>
    </lineage>
</organism>
<dbReference type="Proteomes" id="UP001488838">
    <property type="component" value="Unassembled WGS sequence"/>
</dbReference>
<gene>
    <name evidence="8" type="ORF">U0070_019200</name>
</gene>
<dbReference type="PANTHER" id="PTHR21141:SF5">
    <property type="entry name" value="LARGE RIBOSOMAL SUBUNIT PROTEIN P2"/>
    <property type="match status" value="1"/>
</dbReference>
<dbReference type="EMBL" id="JBBHLL010000782">
    <property type="protein sequence ID" value="KAK7797728.1"/>
    <property type="molecule type" value="Genomic_DNA"/>
</dbReference>
<dbReference type="AlphaFoldDB" id="A0AAW0H5F5"/>
<evidence type="ECO:0000313" key="9">
    <source>
        <dbReference type="Proteomes" id="UP001488838"/>
    </source>
</evidence>
<comment type="similarity">
    <text evidence="2">Belongs to the eukaryotic ribosomal protein P1/P2 family.</text>
</comment>
<dbReference type="InterPro" id="IPR038716">
    <property type="entry name" value="P1/P2_N_sf"/>
</dbReference>
<accession>A0AAW0H5F5</accession>
<protein>
    <recommendedName>
        <fullName evidence="5">Large ribosomal subunit protein P2</fullName>
    </recommendedName>
    <alternativeName>
        <fullName evidence="6">60S acidic ribosomal protein P2</fullName>
    </alternativeName>
</protein>
<evidence type="ECO:0000256" key="4">
    <source>
        <dbReference type="ARBA" id="ARBA00023274"/>
    </source>
</evidence>
<name>A0AAW0H5F5_MYOGA</name>
<dbReference type="PANTHER" id="PTHR21141">
    <property type="entry name" value="60S ACIDIC RIBOSOMAL PROTEIN FAMILY MEMBER"/>
    <property type="match status" value="1"/>
</dbReference>
<dbReference type="GO" id="GO:0003735">
    <property type="term" value="F:structural constituent of ribosome"/>
    <property type="evidence" value="ECO:0007669"/>
    <property type="project" value="InterPro"/>
</dbReference>
<dbReference type="GO" id="GO:0022625">
    <property type="term" value="C:cytosolic large ribosomal subunit"/>
    <property type="evidence" value="ECO:0007669"/>
    <property type="project" value="InterPro"/>
</dbReference>
<evidence type="ECO:0000256" key="2">
    <source>
        <dbReference type="ARBA" id="ARBA00005436"/>
    </source>
</evidence>
<feature type="compositionally biased region" description="Low complexity" evidence="7">
    <location>
        <begin position="49"/>
        <end position="61"/>
    </location>
</feature>
<keyword evidence="4" id="KW-0687">Ribonucleoprotein</keyword>
<sequence>MGNEADDDCLNKVISGLNGNHIEDIIAQGVSKLAIVPAGGAVAVSVAHGSAAPTAGSAPSPAERKDRRRRSLRPQVLARFIKSLPSL</sequence>
<evidence type="ECO:0000256" key="3">
    <source>
        <dbReference type="ARBA" id="ARBA00022980"/>
    </source>
</evidence>
<evidence type="ECO:0000256" key="5">
    <source>
        <dbReference type="ARBA" id="ARBA00035301"/>
    </source>
</evidence>
<dbReference type="Gene3D" id="1.10.10.1410">
    <property type="match status" value="1"/>
</dbReference>
<evidence type="ECO:0000256" key="6">
    <source>
        <dbReference type="ARBA" id="ARBA00035443"/>
    </source>
</evidence>
<evidence type="ECO:0000256" key="7">
    <source>
        <dbReference type="SAM" id="MobiDB-lite"/>
    </source>
</evidence>
<reference evidence="8 9" key="1">
    <citation type="journal article" date="2023" name="bioRxiv">
        <title>Conserved and derived expression patterns and positive selection on dental genes reveal complex evolutionary context of ever-growing rodent molars.</title>
        <authorList>
            <person name="Calamari Z.T."/>
            <person name="Song A."/>
            <person name="Cohen E."/>
            <person name="Akter M."/>
            <person name="Roy R.D."/>
            <person name="Hallikas O."/>
            <person name="Christensen M.M."/>
            <person name="Li P."/>
            <person name="Marangoni P."/>
            <person name="Jernvall J."/>
            <person name="Klein O.D."/>
        </authorList>
    </citation>
    <scope>NUCLEOTIDE SEQUENCE [LARGE SCALE GENOMIC DNA]</scope>
    <source>
        <strain evidence="8">V071</strain>
    </source>
</reference>
<evidence type="ECO:0000313" key="8">
    <source>
        <dbReference type="EMBL" id="KAK7797728.1"/>
    </source>
</evidence>
<proteinExistence type="inferred from homology"/>
<dbReference type="GO" id="GO:0002182">
    <property type="term" value="P:cytoplasmic translational elongation"/>
    <property type="evidence" value="ECO:0007669"/>
    <property type="project" value="InterPro"/>
</dbReference>
<keyword evidence="9" id="KW-1185">Reference proteome</keyword>
<dbReference type="InterPro" id="IPR044076">
    <property type="entry name" value="Ribosomal_P2"/>
</dbReference>
<comment type="function">
    <text evidence="1">Plays an important role in the elongation step of protein synthesis.</text>
</comment>
<comment type="caution">
    <text evidence="8">The sequence shown here is derived from an EMBL/GenBank/DDBJ whole genome shotgun (WGS) entry which is preliminary data.</text>
</comment>
<keyword evidence="3" id="KW-0689">Ribosomal protein</keyword>
<evidence type="ECO:0000256" key="1">
    <source>
        <dbReference type="ARBA" id="ARBA00003362"/>
    </source>
</evidence>
<feature type="region of interest" description="Disordered" evidence="7">
    <location>
        <begin position="49"/>
        <end position="71"/>
    </location>
</feature>